<keyword evidence="4 5" id="KW-0963">Cytoplasm</keyword>
<evidence type="ECO:0000256" key="3">
    <source>
        <dbReference type="ARBA" id="ARBA00018111"/>
    </source>
</evidence>
<feature type="domain" description="RecX first three-helical" evidence="9">
    <location>
        <begin position="85"/>
        <end position="123"/>
    </location>
</feature>
<evidence type="ECO:0000259" key="7">
    <source>
        <dbReference type="Pfam" id="PF02631"/>
    </source>
</evidence>
<keyword evidence="11" id="KW-1185">Reference proteome</keyword>
<dbReference type="GO" id="GO:0006282">
    <property type="term" value="P:regulation of DNA repair"/>
    <property type="evidence" value="ECO:0007669"/>
    <property type="project" value="UniProtKB-UniRule"/>
</dbReference>
<dbReference type="InterPro" id="IPR036388">
    <property type="entry name" value="WH-like_DNA-bd_sf"/>
</dbReference>
<evidence type="ECO:0000259" key="9">
    <source>
        <dbReference type="Pfam" id="PF21982"/>
    </source>
</evidence>
<comment type="similarity">
    <text evidence="2 5">Belongs to the RecX family.</text>
</comment>
<dbReference type="Gene3D" id="1.10.10.10">
    <property type="entry name" value="Winged helix-like DNA-binding domain superfamily/Winged helix DNA-binding domain"/>
    <property type="match status" value="1"/>
</dbReference>
<comment type="subcellular location">
    <subcellularLocation>
        <location evidence="1 5">Cytoplasm</location>
    </subcellularLocation>
</comment>
<dbReference type="Pfam" id="PF21981">
    <property type="entry name" value="RecX_HTH3"/>
    <property type="match status" value="1"/>
</dbReference>
<dbReference type="HAMAP" id="MF_01114">
    <property type="entry name" value="RecX"/>
    <property type="match status" value="1"/>
</dbReference>
<proteinExistence type="inferred from homology"/>
<dbReference type="Proteomes" id="UP000630887">
    <property type="component" value="Unassembled WGS sequence"/>
</dbReference>
<comment type="caution">
    <text evidence="10">The sequence shown here is derived from an EMBL/GenBank/DDBJ whole genome shotgun (WGS) entry which is preliminary data.</text>
</comment>
<evidence type="ECO:0000256" key="2">
    <source>
        <dbReference type="ARBA" id="ARBA00009695"/>
    </source>
</evidence>
<dbReference type="EMBL" id="BONI01000036">
    <property type="protein sequence ID" value="GIG07568.1"/>
    <property type="molecule type" value="Genomic_DNA"/>
</dbReference>
<comment type="function">
    <text evidence="5">Modulates RecA activity.</text>
</comment>
<feature type="domain" description="RecX third three-helical" evidence="8">
    <location>
        <begin position="178"/>
        <end position="223"/>
    </location>
</feature>
<evidence type="ECO:0000256" key="4">
    <source>
        <dbReference type="ARBA" id="ARBA00022490"/>
    </source>
</evidence>
<dbReference type="InterPro" id="IPR053926">
    <property type="entry name" value="RecX_HTH_1st"/>
</dbReference>
<dbReference type="Pfam" id="PF02631">
    <property type="entry name" value="RecX_HTH2"/>
    <property type="match status" value="1"/>
</dbReference>
<dbReference type="PANTHER" id="PTHR33602">
    <property type="entry name" value="REGULATORY PROTEIN RECX FAMILY PROTEIN"/>
    <property type="match status" value="1"/>
</dbReference>
<organism evidence="10 11">
    <name type="scientific">Catellatospora coxensis</name>
    <dbReference type="NCBI Taxonomy" id="310354"/>
    <lineage>
        <taxon>Bacteria</taxon>
        <taxon>Bacillati</taxon>
        <taxon>Actinomycetota</taxon>
        <taxon>Actinomycetes</taxon>
        <taxon>Micromonosporales</taxon>
        <taxon>Micromonosporaceae</taxon>
        <taxon>Catellatospora</taxon>
    </lineage>
</organism>
<evidence type="ECO:0000313" key="11">
    <source>
        <dbReference type="Proteomes" id="UP000630887"/>
    </source>
</evidence>
<name>A0A8J3KRY8_9ACTN</name>
<gene>
    <name evidence="5" type="primary">recX</name>
    <name evidence="10" type="ORF">Cco03nite_42680</name>
</gene>
<sequence length="252" mass="27070">MVGRRRGARTGRGWDAKPPAPARPARPGDDPEGWTGPPDDDASAGRRPAGRFGSASGDGPAGDDGSPRAERAAKRQAQRDPHEVAREICLRQLAVRPRTRAELAAAMRAKDVADEVAEAVLDRYDEVGMIDDAAFARAWVSSRHHGKGLASRALGQELRRRGVDAEVVTEALAELDDETQAQTAYELAVRKLRTTRGEPDAVFRRVVGALARKGYPGGIAVRAVKDALAARSAEDAELAELLDPDLFDTPEQ</sequence>
<dbReference type="GO" id="GO:0005737">
    <property type="term" value="C:cytoplasm"/>
    <property type="evidence" value="ECO:0007669"/>
    <property type="project" value="UniProtKB-SubCell"/>
</dbReference>
<evidence type="ECO:0000313" key="10">
    <source>
        <dbReference type="EMBL" id="GIG07568.1"/>
    </source>
</evidence>
<dbReference type="InterPro" id="IPR003783">
    <property type="entry name" value="Regulatory_RecX"/>
</dbReference>
<feature type="domain" description="RecX second three-helical" evidence="7">
    <location>
        <begin position="131"/>
        <end position="172"/>
    </location>
</feature>
<dbReference type="InterPro" id="IPR053925">
    <property type="entry name" value="RecX_HTH_3rd"/>
</dbReference>
<evidence type="ECO:0000256" key="5">
    <source>
        <dbReference type="HAMAP-Rule" id="MF_01114"/>
    </source>
</evidence>
<feature type="compositionally biased region" description="Basic and acidic residues" evidence="6">
    <location>
        <begin position="65"/>
        <end position="85"/>
    </location>
</feature>
<dbReference type="PANTHER" id="PTHR33602:SF1">
    <property type="entry name" value="REGULATORY PROTEIN RECX FAMILY PROTEIN"/>
    <property type="match status" value="1"/>
</dbReference>
<dbReference type="AlphaFoldDB" id="A0A8J3KRY8"/>
<dbReference type="Pfam" id="PF21982">
    <property type="entry name" value="RecX_HTH1"/>
    <property type="match status" value="1"/>
</dbReference>
<reference evidence="10 11" key="1">
    <citation type="submission" date="2021-01" db="EMBL/GenBank/DDBJ databases">
        <title>Whole genome shotgun sequence of Catellatospora coxensis NBRC 107359.</title>
        <authorList>
            <person name="Komaki H."/>
            <person name="Tamura T."/>
        </authorList>
    </citation>
    <scope>NUCLEOTIDE SEQUENCE [LARGE SCALE GENOMIC DNA]</scope>
    <source>
        <strain evidence="10 11">NBRC 107359</strain>
    </source>
</reference>
<dbReference type="InterPro" id="IPR053924">
    <property type="entry name" value="RecX_HTH_2nd"/>
</dbReference>
<dbReference type="RefSeq" id="WP_203693908.1">
    <property type="nucleotide sequence ID" value="NZ_BAAALC010000039.1"/>
</dbReference>
<evidence type="ECO:0000256" key="1">
    <source>
        <dbReference type="ARBA" id="ARBA00004496"/>
    </source>
</evidence>
<evidence type="ECO:0000256" key="6">
    <source>
        <dbReference type="SAM" id="MobiDB-lite"/>
    </source>
</evidence>
<protein>
    <recommendedName>
        <fullName evidence="3 5">Regulatory protein RecX</fullName>
    </recommendedName>
</protein>
<accession>A0A8J3KRY8</accession>
<feature type="region of interest" description="Disordered" evidence="6">
    <location>
        <begin position="1"/>
        <end position="85"/>
    </location>
</feature>
<evidence type="ECO:0000259" key="8">
    <source>
        <dbReference type="Pfam" id="PF21981"/>
    </source>
</evidence>